<dbReference type="SUPFAM" id="SSF56935">
    <property type="entry name" value="Porins"/>
    <property type="match status" value="1"/>
</dbReference>
<dbReference type="Gene3D" id="2.60.40.1120">
    <property type="entry name" value="Carboxypeptidase-like, regulatory domain"/>
    <property type="match status" value="1"/>
</dbReference>
<dbReference type="InterPro" id="IPR036942">
    <property type="entry name" value="Beta-barrel_TonB_sf"/>
</dbReference>
<keyword evidence="4 7" id="KW-0812">Transmembrane</keyword>
<keyword evidence="9" id="KW-0675">Receptor</keyword>
<dbReference type="Gene3D" id="2.170.130.10">
    <property type="entry name" value="TonB-dependent receptor, plug domain"/>
    <property type="match status" value="1"/>
</dbReference>
<evidence type="ECO:0000313" key="9">
    <source>
        <dbReference type="EMBL" id="MDN5216315.1"/>
    </source>
</evidence>
<comment type="caution">
    <text evidence="9">The sequence shown here is derived from an EMBL/GenBank/DDBJ whole genome shotgun (WGS) entry which is preliminary data.</text>
</comment>
<gene>
    <name evidence="9" type="ORF">QQ020_29880</name>
</gene>
<keyword evidence="5 7" id="KW-0472">Membrane</keyword>
<evidence type="ECO:0000256" key="4">
    <source>
        <dbReference type="ARBA" id="ARBA00022692"/>
    </source>
</evidence>
<organism evidence="9 10">
    <name type="scientific">Agaribacillus aureus</name>
    <dbReference type="NCBI Taxonomy" id="3051825"/>
    <lineage>
        <taxon>Bacteria</taxon>
        <taxon>Pseudomonadati</taxon>
        <taxon>Bacteroidota</taxon>
        <taxon>Cytophagia</taxon>
        <taxon>Cytophagales</taxon>
        <taxon>Splendidivirgaceae</taxon>
        <taxon>Agaribacillus</taxon>
    </lineage>
</organism>
<evidence type="ECO:0000256" key="2">
    <source>
        <dbReference type="ARBA" id="ARBA00022448"/>
    </source>
</evidence>
<dbReference type="NCBIfam" id="TIGR04056">
    <property type="entry name" value="OMP_RagA_SusC"/>
    <property type="match status" value="1"/>
</dbReference>
<evidence type="ECO:0000256" key="7">
    <source>
        <dbReference type="PROSITE-ProRule" id="PRU01360"/>
    </source>
</evidence>
<evidence type="ECO:0000256" key="6">
    <source>
        <dbReference type="ARBA" id="ARBA00023237"/>
    </source>
</evidence>
<keyword evidence="10" id="KW-1185">Reference proteome</keyword>
<dbReference type="RefSeq" id="WP_346761653.1">
    <property type="nucleotide sequence ID" value="NZ_JAUJEB010000008.1"/>
</dbReference>
<evidence type="ECO:0000259" key="8">
    <source>
        <dbReference type="Pfam" id="PF07715"/>
    </source>
</evidence>
<dbReference type="NCBIfam" id="TIGR04057">
    <property type="entry name" value="SusC_RagA_signa"/>
    <property type="match status" value="1"/>
</dbReference>
<protein>
    <submittedName>
        <fullName evidence="9">TonB-dependent receptor</fullName>
    </submittedName>
</protein>
<dbReference type="InterPro" id="IPR023997">
    <property type="entry name" value="TonB-dep_OMP_SusC/RagA_CS"/>
</dbReference>
<name>A0ABT8LEV9_9BACT</name>
<dbReference type="Pfam" id="PF07715">
    <property type="entry name" value="Plug"/>
    <property type="match status" value="1"/>
</dbReference>
<dbReference type="InterPro" id="IPR023996">
    <property type="entry name" value="TonB-dep_OMP_SusC/RagA"/>
</dbReference>
<evidence type="ECO:0000256" key="3">
    <source>
        <dbReference type="ARBA" id="ARBA00022452"/>
    </source>
</evidence>
<dbReference type="InterPro" id="IPR039426">
    <property type="entry name" value="TonB-dep_rcpt-like"/>
</dbReference>
<keyword evidence="2 7" id="KW-0813">Transport</keyword>
<comment type="subcellular location">
    <subcellularLocation>
        <location evidence="1 7">Cell outer membrane</location>
        <topology evidence="1 7">Multi-pass membrane protein</topology>
    </subcellularLocation>
</comment>
<dbReference type="InterPro" id="IPR012910">
    <property type="entry name" value="Plug_dom"/>
</dbReference>
<evidence type="ECO:0000256" key="1">
    <source>
        <dbReference type="ARBA" id="ARBA00004571"/>
    </source>
</evidence>
<reference evidence="9" key="1">
    <citation type="submission" date="2023-06" db="EMBL/GenBank/DDBJ databases">
        <title>Genomic of Agaribacillus aureum.</title>
        <authorList>
            <person name="Wang G."/>
        </authorList>
    </citation>
    <scope>NUCLEOTIDE SEQUENCE</scope>
    <source>
        <strain evidence="9">BMA12</strain>
    </source>
</reference>
<dbReference type="Pfam" id="PF13715">
    <property type="entry name" value="CarbopepD_reg_2"/>
    <property type="match status" value="1"/>
</dbReference>
<evidence type="ECO:0000256" key="5">
    <source>
        <dbReference type="ARBA" id="ARBA00023136"/>
    </source>
</evidence>
<dbReference type="Gene3D" id="2.40.170.20">
    <property type="entry name" value="TonB-dependent receptor, beta-barrel domain"/>
    <property type="match status" value="1"/>
</dbReference>
<comment type="similarity">
    <text evidence="7">Belongs to the TonB-dependent receptor family.</text>
</comment>
<dbReference type="EMBL" id="JAUJEB010000008">
    <property type="protein sequence ID" value="MDN5216315.1"/>
    <property type="molecule type" value="Genomic_DNA"/>
</dbReference>
<dbReference type="Proteomes" id="UP001172083">
    <property type="component" value="Unassembled WGS sequence"/>
</dbReference>
<dbReference type="PROSITE" id="PS52016">
    <property type="entry name" value="TONB_DEPENDENT_REC_3"/>
    <property type="match status" value="1"/>
</dbReference>
<keyword evidence="3 7" id="KW-1134">Transmembrane beta strand</keyword>
<feature type="domain" description="TonB-dependent receptor plug" evidence="8">
    <location>
        <begin position="123"/>
        <end position="240"/>
    </location>
</feature>
<sequence>MKNFLPVQKPLIILLVFTLFAMLFNPVMAQQQVKGKVSSALDGVGLPGVNILIKGTTQGAVTDADGNYAITVNSGKDVLIFSFIGYTSEEVVVGDQTIVNVSMIEDLETLKEVVVVGYGTADRKELAGAVGSMNADKIMEANKVSPLQALQGQVAGVDIQAAGNKPGEPFNVRIRGASTINSNETIDGAGFSPGQNPLFVVDGIFVNDIAFLNPSDIERMDILKDAASTSIYGSRGSNGVVIISTKRGKKGSRLRVNYESYYGVRQAYNLPDIFEGADFVDYFIDAAVGVQHSGGNTSFTRDDVVLSDFLRPNEIENINNNNYVDWVDLILQNGFQTKHNLSVSGGTDKTGYNFSVGYIKDEGTFPGEDLDRYTFGGSIDSDLSPKLKLSFSSYATFGLRDEGSREGFRSAYRLRPTGSVYEDNGELRFFPLESETFITNPLFEEANITRETKSLNFISNISLTYKPIENLSITSSFSPNIDFNRYGEYRGLFSKSVSNRPNRTRAQVNHGNRLAYTWDNVINYNFNLTEAHAFKTTFVSSTFLDRGESYSAQTRDHSTDLFLFYNIGAGADIRTPSSGLSKLSLQSFTGRIGYSFQNRYIFTLTGRYDGASILAEGNKWAFFPSAAFAWRIGDEAFMKGQNAFSELKLRLSYGETGNNGTGGGLRPLGSQSLLNNGFTNFGDTPIRTTGFQNLANQELEWERTSEVNFGIDFGLLKNRIFGSVDLYSRNSDGIIFERKLPRVTGFGGVFDNIGEVRNRGIELLINTVNIDNGTFKWTTSLNFTKNTNEILNLIDDVDELRFGVRDADLIHRVGEEIGSIYFYQFDGIWQTDEADEALGFNQRPGQVKVKDLNGDGQITDDDRTIIGTVNPDWTGGITNTVSYKGFDFTVFINTRQGAKEFSWFHRSHGWDQDERPARFNGLDTEYWTPDNPINDWWQPGNGGPWKRTLFYHDVSFVKVGYMTLGYNFSPQVTEKLKIGGLRVYFTAQNPFIFTSYDGWDPETASRNSWGSAYLSRTLIGGLNVNF</sequence>
<accession>A0ABT8LEV9</accession>
<dbReference type="InterPro" id="IPR008969">
    <property type="entry name" value="CarboxyPept-like_regulatory"/>
</dbReference>
<proteinExistence type="inferred from homology"/>
<keyword evidence="6 7" id="KW-0998">Cell outer membrane</keyword>
<dbReference type="SUPFAM" id="SSF49464">
    <property type="entry name" value="Carboxypeptidase regulatory domain-like"/>
    <property type="match status" value="1"/>
</dbReference>
<evidence type="ECO:0000313" key="10">
    <source>
        <dbReference type="Proteomes" id="UP001172083"/>
    </source>
</evidence>
<dbReference type="InterPro" id="IPR037066">
    <property type="entry name" value="Plug_dom_sf"/>
</dbReference>